<feature type="domain" description="ABC transporter" evidence="10">
    <location>
        <begin position="4"/>
        <end position="234"/>
    </location>
</feature>
<dbReference type="KEGG" id="des:DSOUD_0893"/>
<evidence type="ECO:0000256" key="4">
    <source>
        <dbReference type="ARBA" id="ARBA00022458"/>
    </source>
</evidence>
<comment type="subcellular location">
    <subcellularLocation>
        <location evidence="1">Cell membrane</location>
    </subcellularLocation>
</comment>
<keyword evidence="3" id="KW-0813">Transport</keyword>
<dbReference type="InterPro" id="IPR003439">
    <property type="entry name" value="ABC_transporter-like_ATP-bd"/>
</dbReference>
<keyword evidence="12" id="KW-1185">Reference proteome</keyword>
<evidence type="ECO:0000256" key="2">
    <source>
        <dbReference type="ARBA" id="ARBA00005417"/>
    </source>
</evidence>
<evidence type="ECO:0000256" key="9">
    <source>
        <dbReference type="ARBA" id="ARBA00023136"/>
    </source>
</evidence>
<keyword evidence="7" id="KW-0067">ATP-binding</keyword>
<dbReference type="AlphaFoldDB" id="A0A0M4D7X3"/>
<evidence type="ECO:0000313" key="11">
    <source>
        <dbReference type="EMBL" id="ALC15680.1"/>
    </source>
</evidence>
<keyword evidence="9" id="KW-0472">Membrane</keyword>
<accession>A0A0M4D7X3</accession>
<name>A0A0M4D7X3_9BACT</name>
<sequence>MAILEVDNLRKAYGRLAAVDGISFAVARGECFGLLGPNGAGKTTTIRMLYGYTPRDAGDLTLFGLAIDGHIRTIKGRLGICQQEDSLDPDLSVRENLTGFARYFDIKKAAAEKRAGELLHFFALEGRAKDSIRILSGGLKRRLMLARALVNSPDLLILDEPTTGLDPQSRQLLWDKLAELKSQGLTILLTTHYMEEAERLCDRLVIIDHGRILIEGSPKALVRREIGHSVLEVAQPDAAVRAFLAKEKCPVEDLGHRLLAYLGDGDDLFLRLTRQVRAEGCTLRPASLEDLFLKLTGRELRE</sequence>
<evidence type="ECO:0000313" key="12">
    <source>
        <dbReference type="Proteomes" id="UP000057158"/>
    </source>
</evidence>
<evidence type="ECO:0000256" key="7">
    <source>
        <dbReference type="ARBA" id="ARBA00022840"/>
    </source>
</evidence>
<organism evidence="11 12">
    <name type="scientific">Desulfuromonas soudanensis</name>
    <dbReference type="NCBI Taxonomy" id="1603606"/>
    <lineage>
        <taxon>Bacteria</taxon>
        <taxon>Pseudomonadati</taxon>
        <taxon>Thermodesulfobacteriota</taxon>
        <taxon>Desulfuromonadia</taxon>
        <taxon>Desulfuromonadales</taxon>
        <taxon>Desulfuromonadaceae</taxon>
        <taxon>Desulfuromonas</taxon>
    </lineage>
</organism>
<evidence type="ECO:0000259" key="10">
    <source>
        <dbReference type="PROSITE" id="PS50893"/>
    </source>
</evidence>
<dbReference type="STRING" id="1603606.DSOUD_0893"/>
<keyword evidence="5" id="KW-1003">Cell membrane</keyword>
<dbReference type="GO" id="GO:0016887">
    <property type="term" value="F:ATP hydrolysis activity"/>
    <property type="evidence" value="ECO:0007669"/>
    <property type="project" value="InterPro"/>
</dbReference>
<keyword evidence="6" id="KW-0547">Nucleotide-binding</keyword>
<gene>
    <name evidence="11" type="ORF">DSOUD_0893</name>
</gene>
<dbReference type="PATRIC" id="fig|1603606.3.peg.983"/>
<dbReference type="PANTHER" id="PTHR42711:SF5">
    <property type="entry name" value="ABC TRANSPORTER ATP-BINDING PROTEIN NATA"/>
    <property type="match status" value="1"/>
</dbReference>
<dbReference type="InterPro" id="IPR003593">
    <property type="entry name" value="AAA+_ATPase"/>
</dbReference>
<dbReference type="GO" id="GO:0005886">
    <property type="term" value="C:plasma membrane"/>
    <property type="evidence" value="ECO:0007669"/>
    <property type="project" value="UniProtKB-SubCell"/>
</dbReference>
<keyword evidence="4" id="KW-0536">Nodulation</keyword>
<evidence type="ECO:0000256" key="8">
    <source>
        <dbReference type="ARBA" id="ARBA00022967"/>
    </source>
</evidence>
<evidence type="ECO:0000256" key="5">
    <source>
        <dbReference type="ARBA" id="ARBA00022475"/>
    </source>
</evidence>
<dbReference type="InterPro" id="IPR027417">
    <property type="entry name" value="P-loop_NTPase"/>
</dbReference>
<dbReference type="SUPFAM" id="SSF52540">
    <property type="entry name" value="P-loop containing nucleoside triphosphate hydrolases"/>
    <property type="match status" value="1"/>
</dbReference>
<dbReference type="InterPro" id="IPR050763">
    <property type="entry name" value="ABC_transporter_ATP-binding"/>
</dbReference>
<evidence type="ECO:0000256" key="1">
    <source>
        <dbReference type="ARBA" id="ARBA00004236"/>
    </source>
</evidence>
<comment type="similarity">
    <text evidence="2">Belongs to the ABC transporter superfamily.</text>
</comment>
<dbReference type="GO" id="GO:0005524">
    <property type="term" value="F:ATP binding"/>
    <property type="evidence" value="ECO:0007669"/>
    <property type="project" value="UniProtKB-KW"/>
</dbReference>
<dbReference type="Gene3D" id="3.40.50.300">
    <property type="entry name" value="P-loop containing nucleotide triphosphate hydrolases"/>
    <property type="match status" value="1"/>
</dbReference>
<dbReference type="EMBL" id="CP010802">
    <property type="protein sequence ID" value="ALC15680.1"/>
    <property type="molecule type" value="Genomic_DNA"/>
</dbReference>
<keyword evidence="8" id="KW-1278">Translocase</keyword>
<protein>
    <submittedName>
        <fullName evidence="11">ABC-type multidrug transport system, ATPase component</fullName>
    </submittedName>
</protein>
<evidence type="ECO:0000256" key="3">
    <source>
        <dbReference type="ARBA" id="ARBA00022448"/>
    </source>
</evidence>
<dbReference type="PROSITE" id="PS50893">
    <property type="entry name" value="ABC_TRANSPORTER_2"/>
    <property type="match status" value="1"/>
</dbReference>
<dbReference type="Pfam" id="PF00005">
    <property type="entry name" value="ABC_tran"/>
    <property type="match status" value="1"/>
</dbReference>
<dbReference type="Proteomes" id="UP000057158">
    <property type="component" value="Chromosome"/>
</dbReference>
<evidence type="ECO:0000256" key="6">
    <source>
        <dbReference type="ARBA" id="ARBA00022741"/>
    </source>
</evidence>
<reference evidence="11 12" key="1">
    <citation type="submission" date="2015-07" db="EMBL/GenBank/DDBJ databases">
        <title>Isolation and Genomic Characterization of a Novel Halophilic Metal-Reducing Deltaproteobacterium from the Deep Subsurface.</title>
        <authorList>
            <person name="Badalamenti J.P."/>
            <person name="Summers Z.M."/>
            <person name="Gralnick J.A."/>
            <person name="Bond D.R."/>
        </authorList>
    </citation>
    <scope>NUCLEOTIDE SEQUENCE [LARGE SCALE GENOMIC DNA]</scope>
    <source>
        <strain evidence="11 12">WTL</strain>
    </source>
</reference>
<dbReference type="OrthoDB" id="9805130at2"/>
<dbReference type="SMART" id="SM00382">
    <property type="entry name" value="AAA"/>
    <property type="match status" value="1"/>
</dbReference>
<dbReference type="RefSeq" id="WP_053549866.1">
    <property type="nucleotide sequence ID" value="NZ_CP010802.1"/>
</dbReference>
<dbReference type="PANTHER" id="PTHR42711">
    <property type="entry name" value="ABC TRANSPORTER ATP-BINDING PROTEIN"/>
    <property type="match status" value="1"/>
</dbReference>
<proteinExistence type="inferred from homology"/>
<dbReference type="FunFam" id="3.40.50.300:FF:000589">
    <property type="entry name" value="ABC transporter, ATP-binding subunit"/>
    <property type="match status" value="1"/>
</dbReference>